<sequence>MDAKASSSSPNNRNNFLLLVRDNFSITTWLAIGALAQSAAFSLLGRTAFLPAAFLLLYRIADAYAIKTGLKHNHYLDGVILDHYSAQFPGEANDGLESPAESDVCVFLIGSKVNHPFGLFAPGYKEMGSQFAGMVKEIEADKEKHGFLGSRSLVGAESATNNETMTIMYFKSSEHIQAFATGPLHRKSLAWWAKHAAEYPHLGIFHETYQVRAKNYETVYAHTKPMLAGATQHRVQGGFSEKGEEEAVYKNSLVYAKGVLKTSLGRMGRLPGTFDRSALEVKEAGKAGPMDGIIVL</sequence>
<dbReference type="GeneID" id="25414227"/>
<organism evidence="1 2">
    <name type="scientific">Aureobasidium namibiae CBS 147.97</name>
    <dbReference type="NCBI Taxonomy" id="1043004"/>
    <lineage>
        <taxon>Eukaryota</taxon>
        <taxon>Fungi</taxon>
        <taxon>Dikarya</taxon>
        <taxon>Ascomycota</taxon>
        <taxon>Pezizomycotina</taxon>
        <taxon>Dothideomycetes</taxon>
        <taxon>Dothideomycetidae</taxon>
        <taxon>Dothideales</taxon>
        <taxon>Saccotheciaceae</taxon>
        <taxon>Aureobasidium</taxon>
    </lineage>
</organism>
<dbReference type="InterPro" id="IPR025444">
    <property type="entry name" value="Monooxy_af470"/>
</dbReference>
<dbReference type="SUPFAM" id="SSF54909">
    <property type="entry name" value="Dimeric alpha+beta barrel"/>
    <property type="match status" value="1"/>
</dbReference>
<dbReference type="Proteomes" id="UP000027730">
    <property type="component" value="Unassembled WGS sequence"/>
</dbReference>
<dbReference type="OrthoDB" id="3202396at2759"/>
<accession>A0A074W7I2</accession>
<dbReference type="InterPro" id="IPR011008">
    <property type="entry name" value="Dimeric_a/b-barrel"/>
</dbReference>
<proteinExistence type="predicted"/>
<evidence type="ECO:0000313" key="2">
    <source>
        <dbReference type="Proteomes" id="UP000027730"/>
    </source>
</evidence>
<keyword evidence="2" id="KW-1185">Reference proteome</keyword>
<dbReference type="EMBL" id="KL584723">
    <property type="protein sequence ID" value="KEQ69075.1"/>
    <property type="molecule type" value="Genomic_DNA"/>
</dbReference>
<dbReference type="Pfam" id="PF13826">
    <property type="entry name" value="Monooxy_af470-like"/>
    <property type="match status" value="1"/>
</dbReference>
<dbReference type="AlphaFoldDB" id="A0A074W7I2"/>
<reference evidence="1 2" key="1">
    <citation type="journal article" date="2014" name="BMC Genomics">
        <title>Genome sequencing of four Aureobasidium pullulans varieties: biotechnological potential, stress tolerance, and description of new species.</title>
        <authorList>
            <person name="Gostin Ar C."/>
            <person name="Ohm R.A."/>
            <person name="Kogej T."/>
            <person name="Sonjak S."/>
            <person name="Turk M."/>
            <person name="Zajc J."/>
            <person name="Zalar P."/>
            <person name="Grube M."/>
            <person name="Sun H."/>
            <person name="Han J."/>
            <person name="Sharma A."/>
            <person name="Chiniquy J."/>
            <person name="Ngan C.Y."/>
            <person name="Lipzen A."/>
            <person name="Barry K."/>
            <person name="Grigoriev I.V."/>
            <person name="Gunde-Cimerman N."/>
        </authorList>
    </citation>
    <scope>NUCLEOTIDE SEQUENCE [LARGE SCALE GENOMIC DNA]</scope>
    <source>
        <strain evidence="1 2">CBS 147.97</strain>
    </source>
</reference>
<dbReference type="HOGENOM" id="CLU_053354_1_0_1"/>
<gene>
    <name evidence="1" type="ORF">M436DRAFT_67493</name>
</gene>
<dbReference type="RefSeq" id="XP_013423308.1">
    <property type="nucleotide sequence ID" value="XM_013567854.1"/>
</dbReference>
<dbReference type="STRING" id="1043004.A0A074W7I2"/>
<protein>
    <submittedName>
        <fullName evidence="1">Uncharacterized protein</fullName>
    </submittedName>
</protein>
<evidence type="ECO:0000313" key="1">
    <source>
        <dbReference type="EMBL" id="KEQ69075.1"/>
    </source>
</evidence>
<name>A0A074W7I2_9PEZI</name>